<comment type="function">
    <text evidence="2">Required for morphogenesis under gluconeogenic growth conditions.</text>
</comment>
<dbReference type="SUPFAM" id="SSF142338">
    <property type="entry name" value="CofD-like"/>
    <property type="match status" value="1"/>
</dbReference>
<dbReference type="InterPro" id="IPR038136">
    <property type="entry name" value="CofD-like_dom_sf"/>
</dbReference>
<reference evidence="4 5" key="1">
    <citation type="journal article" date="2019" name="Nat. Microbiol.">
        <title>Mediterranean grassland soil C-N compound turnover is dependent on rainfall and depth, and is mediated by genomically divergent microorganisms.</title>
        <authorList>
            <person name="Diamond S."/>
            <person name="Andeer P.F."/>
            <person name="Li Z."/>
            <person name="Crits-Christoph A."/>
            <person name="Burstein D."/>
            <person name="Anantharaman K."/>
            <person name="Lane K.R."/>
            <person name="Thomas B.C."/>
            <person name="Pan C."/>
            <person name="Northen T.R."/>
            <person name="Banfield J.F."/>
        </authorList>
    </citation>
    <scope>NUCLEOTIDE SEQUENCE [LARGE SCALE GENOMIC DNA]</scope>
    <source>
        <strain evidence="4">NP_3</strain>
    </source>
</reference>
<dbReference type="PANTHER" id="PTHR30135:SF3">
    <property type="entry name" value="GLUCONEOGENESIS FACTOR-RELATED"/>
    <property type="match status" value="1"/>
</dbReference>
<comment type="caution">
    <text evidence="4">The sequence shown here is derived from an EMBL/GenBank/DDBJ whole genome shotgun (WGS) entry which is preliminary data.</text>
</comment>
<dbReference type="GO" id="GO:0005737">
    <property type="term" value="C:cytoplasm"/>
    <property type="evidence" value="ECO:0007669"/>
    <property type="project" value="UniProtKB-SubCell"/>
</dbReference>
<feature type="transmembrane region" description="Helical" evidence="3">
    <location>
        <begin position="31"/>
        <end position="50"/>
    </location>
</feature>
<dbReference type="AlphaFoldDB" id="A0A537JYT1"/>
<dbReference type="PANTHER" id="PTHR30135">
    <property type="entry name" value="UNCHARACTERIZED PROTEIN YVCK-RELATED"/>
    <property type="match status" value="1"/>
</dbReference>
<keyword evidence="3" id="KW-0812">Transmembrane</keyword>
<accession>A0A537JYT1</accession>
<name>A0A537JYT1_9BACT</name>
<dbReference type="Proteomes" id="UP000318509">
    <property type="component" value="Unassembled WGS sequence"/>
</dbReference>
<keyword evidence="3" id="KW-0472">Membrane</keyword>
<proteinExistence type="inferred from homology"/>
<dbReference type="GO" id="GO:0043743">
    <property type="term" value="F:LPPG:FO 2-phospho-L-lactate transferase activity"/>
    <property type="evidence" value="ECO:0007669"/>
    <property type="project" value="InterPro"/>
</dbReference>
<keyword evidence="3" id="KW-1133">Transmembrane helix</keyword>
<dbReference type="Gene3D" id="3.40.50.10680">
    <property type="entry name" value="CofD-like domains"/>
    <property type="match status" value="1"/>
</dbReference>
<dbReference type="NCBIfam" id="TIGR01826">
    <property type="entry name" value="CofD_related"/>
    <property type="match status" value="1"/>
</dbReference>
<dbReference type="InterPro" id="IPR010119">
    <property type="entry name" value="Gluconeogen_factor"/>
</dbReference>
<evidence type="ECO:0000313" key="4">
    <source>
        <dbReference type="EMBL" id="TMI88660.1"/>
    </source>
</evidence>
<protein>
    <recommendedName>
        <fullName evidence="2">Putative gluconeogenesis factor</fullName>
    </recommendedName>
</protein>
<dbReference type="EMBL" id="VBAK01000137">
    <property type="protein sequence ID" value="TMI88660.1"/>
    <property type="molecule type" value="Genomic_DNA"/>
</dbReference>
<sequence length="454" mass="49061">MSLNGRRNGQLLDRFRLWLRWLEPGLGVKRWIALMGGGIFLVSVGAVLIVNFKLLDVLGVAVVRAIDMVYIVTGHVISPIFIGIVLLLLGTGVIVYGMRETIGAIVDVFLPRGDPRLVEMILKQRQLQRGPRIVVLGGGTGLSTLLRGLKKVSTNLTAVVTVFDDGGSSGRLRREQGILPPGDIRNCLVALAEAEPLLTKLFTHRFKGGDLDGHSFGNLFIASMSQVTGDLETAVKECSKVLAIRGRVLPTTLRDVVLCAEMADGAVVEGESAITRAGGAIRRVFLTPARVPALQDVLEAIAEADLIVLGPGSLYTSVLPNLLVDGVVEALRRSPALKVYVCNVMTQQGETRGFRASDHVRVLLEQGGKGLFDYVLVNTRRPRNQALLARYSQEGAEPVEPDVEAIRALGPRPVSEDLISEEELVRHDPRKITAALLQLVASVSPEARRVGVPL</sequence>
<dbReference type="CDD" id="cd07187">
    <property type="entry name" value="YvcK_like"/>
    <property type="match status" value="1"/>
</dbReference>
<gene>
    <name evidence="4" type="ORF">E6H00_12190</name>
</gene>
<evidence type="ECO:0000256" key="2">
    <source>
        <dbReference type="HAMAP-Rule" id="MF_00973"/>
    </source>
</evidence>
<feature type="transmembrane region" description="Helical" evidence="3">
    <location>
        <begin position="70"/>
        <end position="96"/>
    </location>
</feature>
<comment type="similarity">
    <text evidence="2">Belongs to the gluconeogenesis factor family.</text>
</comment>
<dbReference type="GO" id="GO:0008360">
    <property type="term" value="P:regulation of cell shape"/>
    <property type="evidence" value="ECO:0007669"/>
    <property type="project" value="UniProtKB-UniRule"/>
</dbReference>
<evidence type="ECO:0000313" key="5">
    <source>
        <dbReference type="Proteomes" id="UP000318509"/>
    </source>
</evidence>
<dbReference type="InterPro" id="IPR002882">
    <property type="entry name" value="CofD"/>
</dbReference>
<evidence type="ECO:0000256" key="3">
    <source>
        <dbReference type="SAM" id="Phobius"/>
    </source>
</evidence>
<organism evidence="4 5">
    <name type="scientific">Candidatus Segetimicrobium genomatis</name>
    <dbReference type="NCBI Taxonomy" id="2569760"/>
    <lineage>
        <taxon>Bacteria</taxon>
        <taxon>Bacillati</taxon>
        <taxon>Candidatus Sysuimicrobiota</taxon>
        <taxon>Candidatus Sysuimicrobiia</taxon>
        <taxon>Candidatus Sysuimicrobiales</taxon>
        <taxon>Candidatus Segetimicrobiaceae</taxon>
        <taxon>Candidatus Segetimicrobium</taxon>
    </lineage>
</organism>
<comment type="subcellular location">
    <subcellularLocation>
        <location evidence="2">Cytoplasm</location>
    </subcellularLocation>
</comment>
<keyword evidence="1 2" id="KW-0963">Cytoplasm</keyword>
<dbReference type="Pfam" id="PF01933">
    <property type="entry name" value="CofD"/>
    <property type="match status" value="1"/>
</dbReference>
<dbReference type="HAMAP" id="MF_00973">
    <property type="entry name" value="Gluconeogen_factor"/>
    <property type="match status" value="1"/>
</dbReference>
<evidence type="ECO:0000256" key="1">
    <source>
        <dbReference type="ARBA" id="ARBA00022490"/>
    </source>
</evidence>